<dbReference type="PANTHER" id="PTHR35526:SF3">
    <property type="entry name" value="ANTI-SIGMA-F FACTOR RSBW"/>
    <property type="match status" value="1"/>
</dbReference>
<dbReference type="InterPro" id="IPR050267">
    <property type="entry name" value="Anti-sigma-factor_SerPK"/>
</dbReference>
<gene>
    <name evidence="3" type="ORF">ICT70_09915</name>
</gene>
<dbReference type="RefSeq" id="WP_191156100.1">
    <property type="nucleotide sequence ID" value="NZ_JACWUN010000010.1"/>
</dbReference>
<dbReference type="Gene3D" id="3.30.565.10">
    <property type="entry name" value="Histidine kinase-like ATPase, C-terminal domain"/>
    <property type="match status" value="1"/>
</dbReference>
<dbReference type="GO" id="GO:0005524">
    <property type="term" value="F:ATP binding"/>
    <property type="evidence" value="ECO:0007669"/>
    <property type="project" value="UniProtKB-KW"/>
</dbReference>
<dbReference type="InterPro" id="IPR036890">
    <property type="entry name" value="HATPase_C_sf"/>
</dbReference>
<dbReference type="Pfam" id="PF13581">
    <property type="entry name" value="HATPase_c_2"/>
    <property type="match status" value="1"/>
</dbReference>
<keyword evidence="1" id="KW-0808">Transferase</keyword>
<dbReference type="CDD" id="cd16936">
    <property type="entry name" value="HATPase_RsbW-like"/>
    <property type="match status" value="1"/>
</dbReference>
<dbReference type="EMBL" id="JACWUN010000010">
    <property type="protein sequence ID" value="MBD1400988.1"/>
    <property type="molecule type" value="Genomic_DNA"/>
</dbReference>
<dbReference type="SUPFAM" id="SSF55874">
    <property type="entry name" value="ATPase domain of HSP90 chaperone/DNA topoisomerase II/histidine kinase"/>
    <property type="match status" value="1"/>
</dbReference>
<accession>A0A8J6QRJ3</accession>
<keyword evidence="1" id="KW-0418">Kinase</keyword>
<dbReference type="InterPro" id="IPR003594">
    <property type="entry name" value="HATPase_dom"/>
</dbReference>
<dbReference type="AlphaFoldDB" id="A0A8J6QRJ3"/>
<keyword evidence="4" id="KW-1185">Reference proteome</keyword>
<dbReference type="GO" id="GO:0004674">
    <property type="term" value="F:protein serine/threonine kinase activity"/>
    <property type="evidence" value="ECO:0007669"/>
    <property type="project" value="UniProtKB-KW"/>
</dbReference>
<name>A0A8J6QRJ3_9BACT</name>
<evidence type="ECO:0000259" key="2">
    <source>
        <dbReference type="Pfam" id="PF13581"/>
    </source>
</evidence>
<comment type="caution">
    <text evidence="3">The sequence shown here is derived from an EMBL/GenBank/DDBJ whole genome shotgun (WGS) entry which is preliminary data.</text>
</comment>
<feature type="domain" description="Histidine kinase/HSP90-like ATPase" evidence="2">
    <location>
        <begin position="37"/>
        <end position="137"/>
    </location>
</feature>
<sequence>MPKRVELNIKVPSQTRYLALIGQIGESLAFSLNNYQGNRRELAYHLNLCLTEGLTNAICHGNNSDPDKDVHISISASDDDLVIRIYDQGPGFDISARRKTKAHPCDEGGRGINIILKLMDNVKYLQENGANVLEMTKTFH</sequence>
<evidence type="ECO:0000313" key="4">
    <source>
        <dbReference type="Proteomes" id="UP000632828"/>
    </source>
</evidence>
<dbReference type="PANTHER" id="PTHR35526">
    <property type="entry name" value="ANTI-SIGMA-F FACTOR RSBW-RELATED"/>
    <property type="match status" value="1"/>
</dbReference>
<proteinExistence type="predicted"/>
<protein>
    <submittedName>
        <fullName evidence="3">ATP-binding protein</fullName>
    </submittedName>
</protein>
<organism evidence="3 4">
    <name type="scientific">Pelovirga terrestris</name>
    <dbReference type="NCBI Taxonomy" id="2771352"/>
    <lineage>
        <taxon>Bacteria</taxon>
        <taxon>Pseudomonadati</taxon>
        <taxon>Thermodesulfobacteriota</taxon>
        <taxon>Desulfuromonadia</taxon>
        <taxon>Geobacterales</taxon>
        <taxon>Geobacteraceae</taxon>
        <taxon>Pelovirga</taxon>
    </lineage>
</organism>
<keyword evidence="3" id="KW-0547">Nucleotide-binding</keyword>
<dbReference type="Proteomes" id="UP000632828">
    <property type="component" value="Unassembled WGS sequence"/>
</dbReference>
<evidence type="ECO:0000313" key="3">
    <source>
        <dbReference type="EMBL" id="MBD1400988.1"/>
    </source>
</evidence>
<evidence type="ECO:0000256" key="1">
    <source>
        <dbReference type="ARBA" id="ARBA00022527"/>
    </source>
</evidence>
<reference evidence="3" key="1">
    <citation type="submission" date="2020-09" db="EMBL/GenBank/DDBJ databases">
        <title>Pelobacter alkaliphilus sp. nov., a novel anaerobic arsenate-reducing bacterium from terrestrial mud volcano.</title>
        <authorList>
            <person name="Khomyakova M.A."/>
            <person name="Merkel A.Y."/>
            <person name="Slobodkin A.I."/>
        </authorList>
    </citation>
    <scope>NUCLEOTIDE SEQUENCE</scope>
    <source>
        <strain evidence="3">M08fum</strain>
    </source>
</reference>
<keyword evidence="3" id="KW-0067">ATP-binding</keyword>
<keyword evidence="1" id="KW-0723">Serine/threonine-protein kinase</keyword>